<gene>
    <name evidence="2" type="ORF">B4N89_46540</name>
</gene>
<dbReference type="OrthoDB" id="4186877at2"/>
<proteinExistence type="predicted"/>
<dbReference type="AlphaFoldDB" id="A0A1T3NI76"/>
<evidence type="ECO:0000313" key="2">
    <source>
        <dbReference type="EMBL" id="OPC76492.1"/>
    </source>
</evidence>
<name>A0A1T3NI76_9ACTN</name>
<sequence>MSTPPRRRSRPGPSLRAAWQLQADALLTQRLHLHLDEWRTAVGTTPSAATAHPRDRDDAAGRPSAPTRKEPTEVANAIVDRAVDPPREAARLLDRAGLAHWWRPPRLHGHPAGPPHTSSTANAAHTARTLLGEPRGVSWHHAAIEAAVAGAWWVGFFAAIRPGGTHHRDPDADLPALDDDTLTTAAQVVAAGVCARVLRTRLRIADTPPVRRAYCRAVIAGLDAERTLPALLDALAETRLVDLVGTSLAWHGQFAAYAQGSASGRRE</sequence>
<reference evidence="2 3" key="1">
    <citation type="submission" date="2017-03" db="EMBL/GenBank/DDBJ databases">
        <title>Draft genome sequence of Streptomyces scabrisporus NF3, endophyte isolated from Amphipterygium adstringens.</title>
        <authorList>
            <person name="Vazquez M."/>
            <person name="Ceapa C.D."/>
            <person name="Rodriguez Luna D."/>
            <person name="Sanchez Esquivel S."/>
        </authorList>
    </citation>
    <scope>NUCLEOTIDE SEQUENCE [LARGE SCALE GENOMIC DNA]</scope>
    <source>
        <strain evidence="2 3">NF3</strain>
    </source>
</reference>
<feature type="region of interest" description="Disordered" evidence="1">
    <location>
        <begin position="44"/>
        <end position="74"/>
    </location>
</feature>
<evidence type="ECO:0000256" key="1">
    <source>
        <dbReference type="SAM" id="MobiDB-lite"/>
    </source>
</evidence>
<dbReference type="RefSeq" id="WP_078982771.1">
    <property type="nucleotide sequence ID" value="NZ_MWQN01000006.1"/>
</dbReference>
<keyword evidence="3" id="KW-1185">Reference proteome</keyword>
<evidence type="ECO:0000313" key="3">
    <source>
        <dbReference type="Proteomes" id="UP000190037"/>
    </source>
</evidence>
<accession>A0A1T3NI76</accession>
<protein>
    <submittedName>
        <fullName evidence="2">Uncharacterized protein</fullName>
    </submittedName>
</protein>
<organism evidence="2 3">
    <name type="scientific">Embleya scabrispora</name>
    <dbReference type="NCBI Taxonomy" id="159449"/>
    <lineage>
        <taxon>Bacteria</taxon>
        <taxon>Bacillati</taxon>
        <taxon>Actinomycetota</taxon>
        <taxon>Actinomycetes</taxon>
        <taxon>Kitasatosporales</taxon>
        <taxon>Streptomycetaceae</taxon>
        <taxon>Embleya</taxon>
    </lineage>
</organism>
<dbReference type="EMBL" id="MWQN01000006">
    <property type="protein sequence ID" value="OPC76492.1"/>
    <property type="molecule type" value="Genomic_DNA"/>
</dbReference>
<dbReference type="Proteomes" id="UP000190037">
    <property type="component" value="Unassembled WGS sequence"/>
</dbReference>
<comment type="caution">
    <text evidence="2">The sequence shown here is derived from an EMBL/GenBank/DDBJ whole genome shotgun (WGS) entry which is preliminary data.</text>
</comment>
<dbReference type="STRING" id="159449.B4N89_46540"/>